<feature type="compositionally biased region" description="Basic and acidic residues" evidence="1">
    <location>
        <begin position="12"/>
        <end position="32"/>
    </location>
</feature>
<evidence type="ECO:0000313" key="5">
    <source>
        <dbReference type="EMBL" id="CAB4848586.1"/>
    </source>
</evidence>
<proteinExistence type="predicted"/>
<dbReference type="EMBL" id="CAEZYF010000013">
    <property type="protein sequence ID" value="CAB4730426.1"/>
    <property type="molecule type" value="Genomic_DNA"/>
</dbReference>
<dbReference type="InterPro" id="IPR013216">
    <property type="entry name" value="Methyltransf_11"/>
</dbReference>
<dbReference type="CDD" id="cd02440">
    <property type="entry name" value="AdoMet_MTases"/>
    <property type="match status" value="1"/>
</dbReference>
<dbReference type="EMBL" id="CAESGF010000013">
    <property type="protein sequence ID" value="CAB4364417.1"/>
    <property type="molecule type" value="Genomic_DNA"/>
</dbReference>
<dbReference type="AlphaFoldDB" id="A0A6J7JJ42"/>
<dbReference type="GO" id="GO:0008757">
    <property type="term" value="F:S-adenosylmethionine-dependent methyltransferase activity"/>
    <property type="evidence" value="ECO:0007669"/>
    <property type="project" value="InterPro"/>
</dbReference>
<organism evidence="6">
    <name type="scientific">freshwater metagenome</name>
    <dbReference type="NCBI Taxonomy" id="449393"/>
    <lineage>
        <taxon>unclassified sequences</taxon>
        <taxon>metagenomes</taxon>
        <taxon>ecological metagenomes</taxon>
    </lineage>
</organism>
<dbReference type="EMBL" id="CAFBIY010000028">
    <property type="protein sequence ID" value="CAB4848586.1"/>
    <property type="molecule type" value="Genomic_DNA"/>
</dbReference>
<dbReference type="Pfam" id="PF08241">
    <property type="entry name" value="Methyltransf_11"/>
    <property type="match status" value="1"/>
</dbReference>
<dbReference type="EMBL" id="CAFBOL010000112">
    <property type="protein sequence ID" value="CAB5011826.1"/>
    <property type="molecule type" value="Genomic_DNA"/>
</dbReference>
<evidence type="ECO:0000313" key="3">
    <source>
        <dbReference type="EMBL" id="CAB4364417.1"/>
    </source>
</evidence>
<accession>A0A6J7JJ42</accession>
<name>A0A6J7JJ42_9ZZZZ</name>
<dbReference type="EMBL" id="CAFBMT010000014">
    <property type="protein sequence ID" value="CAB4942819.1"/>
    <property type="molecule type" value="Genomic_DNA"/>
</dbReference>
<evidence type="ECO:0000313" key="6">
    <source>
        <dbReference type="EMBL" id="CAB4942819.1"/>
    </source>
</evidence>
<gene>
    <name evidence="4" type="ORF">UFOPK2656_02071</name>
    <name evidence="5" type="ORF">UFOPK3267_00733</name>
    <name evidence="6" type="ORF">UFOPK3651_02314</name>
    <name evidence="7" type="ORF">UFOPK3931_02861</name>
    <name evidence="3" type="ORF">UFOPK4189_02177</name>
</gene>
<dbReference type="InterPro" id="IPR029063">
    <property type="entry name" value="SAM-dependent_MTases_sf"/>
</dbReference>
<dbReference type="Gene3D" id="3.40.50.150">
    <property type="entry name" value="Vaccinia Virus protein VP39"/>
    <property type="match status" value="1"/>
</dbReference>
<evidence type="ECO:0000259" key="2">
    <source>
        <dbReference type="Pfam" id="PF08241"/>
    </source>
</evidence>
<reference evidence="6" key="1">
    <citation type="submission" date="2020-05" db="EMBL/GenBank/DDBJ databases">
        <authorList>
            <person name="Chiriac C."/>
            <person name="Salcher M."/>
            <person name="Ghai R."/>
            <person name="Kavagutti S V."/>
        </authorList>
    </citation>
    <scope>NUCLEOTIDE SEQUENCE</scope>
</reference>
<protein>
    <submittedName>
        <fullName evidence="6">Unannotated protein</fullName>
    </submittedName>
</protein>
<evidence type="ECO:0000313" key="4">
    <source>
        <dbReference type="EMBL" id="CAB4730426.1"/>
    </source>
</evidence>
<evidence type="ECO:0000313" key="7">
    <source>
        <dbReference type="EMBL" id="CAB5011826.1"/>
    </source>
</evidence>
<dbReference type="SUPFAM" id="SSF53335">
    <property type="entry name" value="S-adenosyl-L-methionine-dependent methyltransferases"/>
    <property type="match status" value="1"/>
</dbReference>
<dbReference type="PANTHER" id="PTHR43861">
    <property type="entry name" value="TRANS-ACONITATE 2-METHYLTRANSFERASE-RELATED"/>
    <property type="match status" value="1"/>
</dbReference>
<feature type="domain" description="Methyltransferase type 11" evidence="2">
    <location>
        <begin position="73"/>
        <end position="172"/>
    </location>
</feature>
<feature type="region of interest" description="Disordered" evidence="1">
    <location>
        <begin position="1"/>
        <end position="34"/>
    </location>
</feature>
<sequence>MGTHDSPAADGPPEHHPEHQHGHHHDHDRGPDFDWEAMADSLELDGSIMLPLVSDVVQGLASTVSWSTIGHVLDVGCGPGVIAGALARHAPWATVTGLDTSEPLLARLQTRMATDGLAERVTALNADLEAPLPAMEAADVIWASMVLHHVNDPATVLTSLLQQLRPGGTLVLVEFAGPAAVLPADDPLLTSGAWSRLEANVAAVLRERLGLNPVTLDWPGRLAAAGFTDIADRTRVAWHDAPLEGRSRRWIAQHVNRGLRTVGDMLPDADITALQDLVDLAARRSDLFVRIERRVVTARKP</sequence>
<evidence type="ECO:0000256" key="1">
    <source>
        <dbReference type="SAM" id="MobiDB-lite"/>
    </source>
</evidence>